<dbReference type="PANTHER" id="PTHR43386:SF26">
    <property type="entry name" value="ABC TRANSPORTER PERMEASE PROTEIN"/>
    <property type="match status" value="1"/>
</dbReference>
<dbReference type="Gene3D" id="1.10.3720.10">
    <property type="entry name" value="MetI-like"/>
    <property type="match status" value="1"/>
</dbReference>
<keyword evidence="2 7" id="KW-0813">Transport</keyword>
<feature type="domain" description="ABC transmembrane type-1" evidence="8">
    <location>
        <begin position="118"/>
        <end position="308"/>
    </location>
</feature>
<evidence type="ECO:0000256" key="7">
    <source>
        <dbReference type="RuleBase" id="RU363032"/>
    </source>
</evidence>
<accession>A0AAE4K9W5</accession>
<evidence type="ECO:0000259" key="8">
    <source>
        <dbReference type="PROSITE" id="PS50928"/>
    </source>
</evidence>
<gene>
    <name evidence="9" type="ORF">RJN63_19835</name>
</gene>
<keyword evidence="3" id="KW-1003">Cell membrane</keyword>
<dbReference type="GO" id="GO:0005886">
    <property type="term" value="C:plasma membrane"/>
    <property type="evidence" value="ECO:0007669"/>
    <property type="project" value="UniProtKB-SubCell"/>
</dbReference>
<evidence type="ECO:0000313" key="9">
    <source>
        <dbReference type="EMBL" id="MDT0339096.1"/>
    </source>
</evidence>
<comment type="subcellular location">
    <subcellularLocation>
        <location evidence="1 7">Cell membrane</location>
        <topology evidence="1 7">Multi-pass membrane protein</topology>
    </subcellularLocation>
</comment>
<proteinExistence type="inferred from homology"/>
<evidence type="ECO:0000256" key="6">
    <source>
        <dbReference type="ARBA" id="ARBA00023136"/>
    </source>
</evidence>
<dbReference type="PROSITE" id="PS50928">
    <property type="entry name" value="ABC_TM1"/>
    <property type="match status" value="1"/>
</dbReference>
<keyword evidence="6 7" id="KW-0472">Membrane</keyword>
<feature type="transmembrane region" description="Helical" evidence="7">
    <location>
        <begin position="158"/>
        <end position="178"/>
    </location>
</feature>
<dbReference type="InterPro" id="IPR050366">
    <property type="entry name" value="BP-dependent_transpt_permease"/>
</dbReference>
<dbReference type="GO" id="GO:0055085">
    <property type="term" value="P:transmembrane transport"/>
    <property type="evidence" value="ECO:0007669"/>
    <property type="project" value="InterPro"/>
</dbReference>
<dbReference type="Pfam" id="PF12911">
    <property type="entry name" value="OppC_N"/>
    <property type="match status" value="1"/>
</dbReference>
<protein>
    <submittedName>
        <fullName evidence="9">ABC transporter permease</fullName>
    </submittedName>
</protein>
<dbReference type="SUPFAM" id="SSF161098">
    <property type="entry name" value="MetI-like"/>
    <property type="match status" value="1"/>
</dbReference>
<organism evidence="9">
    <name type="scientific">Herbaspirillum huttiense subsp. nephrolepidis</name>
    <dbReference type="NCBI Taxonomy" id="3075126"/>
    <lineage>
        <taxon>Bacteria</taxon>
        <taxon>Pseudomonadati</taxon>
        <taxon>Pseudomonadota</taxon>
        <taxon>Betaproteobacteria</taxon>
        <taxon>Burkholderiales</taxon>
        <taxon>Oxalobacteraceae</taxon>
        <taxon>Herbaspirillum</taxon>
    </lineage>
</organism>
<dbReference type="InterPro" id="IPR025966">
    <property type="entry name" value="OppC_N"/>
</dbReference>
<evidence type="ECO:0000256" key="5">
    <source>
        <dbReference type="ARBA" id="ARBA00022989"/>
    </source>
</evidence>
<evidence type="ECO:0000256" key="2">
    <source>
        <dbReference type="ARBA" id="ARBA00022448"/>
    </source>
</evidence>
<reference evidence="9" key="1">
    <citation type="submission" date="2023-02" db="EMBL/GenBank/DDBJ databases">
        <title>Description of Herbaspirillum huttiense subsp. nephrolepsisexaltata and Herbaspirillum huttiense subsp. lycopersicon.</title>
        <authorList>
            <person name="Poudel M."/>
            <person name="Sharma A."/>
            <person name="Goss E."/>
            <person name="Tapia J.H."/>
            <person name="Harmon C.M."/>
            <person name="Jones J.B."/>
        </authorList>
    </citation>
    <scope>NUCLEOTIDE SEQUENCE</scope>
    <source>
        <strain evidence="9">NC40101</strain>
    </source>
</reference>
<evidence type="ECO:0000256" key="3">
    <source>
        <dbReference type="ARBA" id="ARBA00022475"/>
    </source>
</evidence>
<evidence type="ECO:0000256" key="4">
    <source>
        <dbReference type="ARBA" id="ARBA00022692"/>
    </source>
</evidence>
<name>A0AAE4K9W5_9BURK</name>
<dbReference type="PANTHER" id="PTHR43386">
    <property type="entry name" value="OLIGOPEPTIDE TRANSPORT SYSTEM PERMEASE PROTEIN APPC"/>
    <property type="match status" value="1"/>
</dbReference>
<sequence>MMMNDIETGALASQAHPGEGIARPATETAASESPCRVLARRFFKSRVGTAAALLLAILIVAAVAAPLIAPQDPYDLSKVSILEAERSPGTLSTDQSMHYLLGTDGAGRDMLSAILYGLRISLGIGVASALVALVLGTSLGLVSAYFGGKVDALLMRVVDVQLSIPTILVALVLLAVLGQGVDKTLMALVLVQWAIFARNVRGAALVERGKDYIEAALGQGLPARRIMFSHVLPNCVAPLIVTTTNQMANAITLEATMSFLGIGLPQTKPSLGLLISNGFDYMLSNQYWISVFPGVALVLLVMAVSLVGDQLRVVLNPKLDA</sequence>
<feature type="transmembrane region" description="Helical" evidence="7">
    <location>
        <begin position="50"/>
        <end position="69"/>
    </location>
</feature>
<keyword evidence="4 7" id="KW-0812">Transmembrane</keyword>
<evidence type="ECO:0000256" key="1">
    <source>
        <dbReference type="ARBA" id="ARBA00004651"/>
    </source>
</evidence>
<dbReference type="InterPro" id="IPR000515">
    <property type="entry name" value="MetI-like"/>
</dbReference>
<comment type="similarity">
    <text evidence="7">Belongs to the binding-protein-dependent transport system permease family.</text>
</comment>
<dbReference type="CDD" id="cd06261">
    <property type="entry name" value="TM_PBP2"/>
    <property type="match status" value="1"/>
</dbReference>
<dbReference type="EMBL" id="JAVRAA010000011">
    <property type="protein sequence ID" value="MDT0339096.1"/>
    <property type="molecule type" value="Genomic_DNA"/>
</dbReference>
<feature type="transmembrane region" description="Helical" evidence="7">
    <location>
        <begin position="287"/>
        <end position="308"/>
    </location>
</feature>
<dbReference type="InterPro" id="IPR035906">
    <property type="entry name" value="MetI-like_sf"/>
</dbReference>
<feature type="transmembrane region" description="Helical" evidence="7">
    <location>
        <begin position="120"/>
        <end position="146"/>
    </location>
</feature>
<keyword evidence="5 7" id="KW-1133">Transmembrane helix</keyword>
<dbReference type="RefSeq" id="WP_310838675.1">
    <property type="nucleotide sequence ID" value="NZ_JAVLSM010000017.1"/>
</dbReference>
<comment type="caution">
    <text evidence="9">The sequence shown here is derived from an EMBL/GenBank/DDBJ whole genome shotgun (WGS) entry which is preliminary data.</text>
</comment>
<dbReference type="Pfam" id="PF00528">
    <property type="entry name" value="BPD_transp_1"/>
    <property type="match status" value="1"/>
</dbReference>
<dbReference type="AlphaFoldDB" id="A0AAE4K9W5"/>